<accession>A0A6G1PK01</accession>
<feature type="region of interest" description="Disordered" evidence="1">
    <location>
        <begin position="1"/>
        <end position="34"/>
    </location>
</feature>
<feature type="compositionally biased region" description="Basic and acidic residues" evidence="1">
    <location>
        <begin position="1"/>
        <end position="12"/>
    </location>
</feature>
<evidence type="ECO:0000313" key="3">
    <source>
        <dbReference type="Proteomes" id="UP000503349"/>
    </source>
</evidence>
<organism evidence="2 3">
    <name type="scientific">Channa argus</name>
    <name type="common">Northern snakehead</name>
    <name type="synonym">Ophicephalus argus</name>
    <dbReference type="NCBI Taxonomy" id="215402"/>
    <lineage>
        <taxon>Eukaryota</taxon>
        <taxon>Metazoa</taxon>
        <taxon>Chordata</taxon>
        <taxon>Craniata</taxon>
        <taxon>Vertebrata</taxon>
        <taxon>Euteleostomi</taxon>
        <taxon>Actinopterygii</taxon>
        <taxon>Neopterygii</taxon>
        <taxon>Teleostei</taxon>
        <taxon>Neoteleostei</taxon>
        <taxon>Acanthomorphata</taxon>
        <taxon>Anabantaria</taxon>
        <taxon>Anabantiformes</taxon>
        <taxon>Channoidei</taxon>
        <taxon>Channidae</taxon>
        <taxon>Channa</taxon>
    </lineage>
</organism>
<protein>
    <submittedName>
        <fullName evidence="2">Uncharacterized protein</fullName>
    </submittedName>
</protein>
<dbReference type="EMBL" id="CM015716">
    <property type="protein sequence ID" value="KAF3690318.1"/>
    <property type="molecule type" value="Genomic_DNA"/>
</dbReference>
<gene>
    <name evidence="2" type="ORF">EXN66_Car005990</name>
</gene>
<reference evidence="2 3" key="1">
    <citation type="submission" date="2019-02" db="EMBL/GenBank/DDBJ databases">
        <title>Opniocepnalus argus genome.</title>
        <authorList>
            <person name="Zhou C."/>
            <person name="Xiao S."/>
        </authorList>
    </citation>
    <scope>NUCLEOTIDE SEQUENCE [LARGE SCALE GENOMIC DNA]</scope>
    <source>
        <strain evidence="2">OARG1902GOOAL</strain>
        <tissue evidence="2">Muscle</tissue>
    </source>
</reference>
<dbReference type="Proteomes" id="UP000503349">
    <property type="component" value="Chromosome 5"/>
</dbReference>
<evidence type="ECO:0000256" key="1">
    <source>
        <dbReference type="SAM" id="MobiDB-lite"/>
    </source>
</evidence>
<reference evidence="3" key="2">
    <citation type="submission" date="2019-02" db="EMBL/GenBank/DDBJ databases">
        <title>Opniocepnalus argus Var Kimnra genome.</title>
        <authorList>
            <person name="Zhou C."/>
            <person name="Xiao S."/>
        </authorList>
    </citation>
    <scope>NUCLEOTIDE SEQUENCE [LARGE SCALE GENOMIC DNA]</scope>
</reference>
<proteinExistence type="predicted"/>
<name>A0A6G1PK01_CHAAH</name>
<evidence type="ECO:0000313" key="2">
    <source>
        <dbReference type="EMBL" id="KAF3690318.1"/>
    </source>
</evidence>
<keyword evidence="3" id="KW-1185">Reference proteome</keyword>
<sequence length="50" mass="5639">MERDGSENEQREKKRQRGNKIMRGERRGGAGDRKAEEVGVHFVGGPCVKL</sequence>
<dbReference type="AlphaFoldDB" id="A0A6G1PK01"/>
<feature type="compositionally biased region" description="Basic and acidic residues" evidence="1">
    <location>
        <begin position="22"/>
        <end position="34"/>
    </location>
</feature>